<dbReference type="GeneID" id="36548725"/>
<dbReference type="Pfam" id="PF26639">
    <property type="entry name" value="Het-6_barrel"/>
    <property type="match status" value="1"/>
</dbReference>
<dbReference type="InterPro" id="IPR052895">
    <property type="entry name" value="HetReg/Transcr_Mod"/>
</dbReference>
<evidence type="ECO:0000313" key="2">
    <source>
        <dbReference type="EMBL" id="PKY04116.1"/>
    </source>
</evidence>
<proteinExistence type="predicted"/>
<dbReference type="VEuPathDB" id="FungiDB:P168DRAFT_327105"/>
<comment type="caution">
    <text evidence="2">The sequence shown here is derived from an EMBL/GenBank/DDBJ whole genome shotgun (WGS) entry which is preliminary data.</text>
</comment>
<dbReference type="RefSeq" id="XP_024692710.1">
    <property type="nucleotide sequence ID" value="XM_024841201.1"/>
</dbReference>
<dbReference type="PANTHER" id="PTHR24148">
    <property type="entry name" value="ANKYRIN REPEAT DOMAIN-CONTAINING PROTEIN 39 HOMOLOG-RELATED"/>
    <property type="match status" value="1"/>
</dbReference>
<feature type="domain" description="Heterokaryon incompatibility" evidence="1">
    <location>
        <begin position="51"/>
        <end position="210"/>
    </location>
</feature>
<accession>A0A2I1D2L7</accession>
<dbReference type="PANTHER" id="PTHR24148:SF73">
    <property type="entry name" value="HET DOMAIN PROTEIN (AFU_ORTHOLOGUE AFUA_8G01020)"/>
    <property type="match status" value="1"/>
</dbReference>
<evidence type="ECO:0000259" key="1">
    <source>
        <dbReference type="Pfam" id="PF06985"/>
    </source>
</evidence>
<reference evidence="2" key="1">
    <citation type="submission" date="2016-12" db="EMBL/GenBank/DDBJ databases">
        <title>The genomes of Aspergillus section Nigri reveals drivers in fungal speciation.</title>
        <authorList>
            <consortium name="DOE Joint Genome Institute"/>
            <person name="Vesth T.C."/>
            <person name="Nybo J."/>
            <person name="Theobald S."/>
            <person name="Brandl J."/>
            <person name="Frisvad J.C."/>
            <person name="Nielsen K.F."/>
            <person name="Lyhne E.K."/>
            <person name="Kogle M.E."/>
            <person name="Kuo A."/>
            <person name="Riley R."/>
            <person name="Clum A."/>
            <person name="Nolan M."/>
            <person name="Lipzen A."/>
            <person name="Salamov A."/>
            <person name="Henrissat B."/>
            <person name="Wiebenga A."/>
            <person name="De vries R.P."/>
            <person name="Grigoriev I.V."/>
            <person name="Mortensen U.H."/>
            <person name="Andersen M.R."/>
            <person name="Baker S.E."/>
        </authorList>
    </citation>
    <scope>NUCLEOTIDE SEQUENCE</scope>
    <source>
        <strain evidence="2">IBT 28561</strain>
    </source>
</reference>
<organism evidence="2 3">
    <name type="scientific">Aspergillus campestris (strain IBT 28561)</name>
    <dbReference type="NCBI Taxonomy" id="1392248"/>
    <lineage>
        <taxon>Eukaryota</taxon>
        <taxon>Fungi</taxon>
        <taxon>Dikarya</taxon>
        <taxon>Ascomycota</taxon>
        <taxon>Pezizomycotina</taxon>
        <taxon>Eurotiomycetes</taxon>
        <taxon>Eurotiomycetidae</taxon>
        <taxon>Eurotiales</taxon>
        <taxon>Aspergillaceae</taxon>
        <taxon>Aspergillus</taxon>
        <taxon>Aspergillus subgen. Circumdati</taxon>
    </lineage>
</organism>
<dbReference type="Pfam" id="PF06985">
    <property type="entry name" value="HET"/>
    <property type="match status" value="1"/>
</dbReference>
<gene>
    <name evidence="2" type="ORF">P168DRAFT_327105</name>
</gene>
<dbReference type="OrthoDB" id="2157530at2759"/>
<name>A0A2I1D2L7_ASPC2</name>
<dbReference type="InterPro" id="IPR010730">
    <property type="entry name" value="HET"/>
</dbReference>
<dbReference type="AlphaFoldDB" id="A0A2I1D2L7"/>
<sequence>MDPVIAPYQYQRLSTPRSFRVLEVERFAKDPELQVLYGKITEEFIDNPPDYEALSYTWEDPTLSEQIILDGRTLLITHSAATVIRRMLRGKWTRRVWIDAVCIDQSRDPAALQERSNQVQLMAEIYRAASRVNVYLGEGDAESDAAARSLLALSLSRTFALAPGPFKNFRRKRYERRVADAVRITEERPYGLLFALFRRPWFQRTWVLQEVAMAKSTMFYCGNRLLHMEVLNAGIDFMSVYGHASNLPAGLHIHWKSYIETHYTLQNIVRRVSEGETLPDLTLTSILLSVSIKFATRPEDKVYGLYGICKYLGFQLPEPDYQKTPDEVYSEAACCMIEQDRSLELLSSLDGSGLALGLPSWVPNLTGFLAPNGTKTFTATKNFRAAGPSKYTYKLTAENTRLRVLGRKIGRIRSVGIICDTDPNNHPAIGPPHTTPQVFEAVTLAIQNWVQVAQEISTSVYPTGQPFLEVFVRTCFYDTCYSNRITPEQLAMGTKFISLILAMTSGISSLMSESAIQPTLQELQSPTVISTSEGSIMHTLWKRMFTTDGGLLGMAPWSAEAGDEVALLAGCSNPFVVRPCSGGHQVIGPGYVHGVMDGEGWNARSESDDEWFVFV</sequence>
<protein>
    <recommendedName>
        <fullName evidence="1">Heterokaryon incompatibility domain-containing protein</fullName>
    </recommendedName>
</protein>
<dbReference type="EMBL" id="MSFM01000006">
    <property type="protein sequence ID" value="PKY04116.1"/>
    <property type="molecule type" value="Genomic_DNA"/>
</dbReference>
<evidence type="ECO:0000313" key="3">
    <source>
        <dbReference type="Proteomes" id="UP000234254"/>
    </source>
</evidence>
<dbReference type="Proteomes" id="UP000234254">
    <property type="component" value="Unassembled WGS sequence"/>
</dbReference>
<keyword evidence="3" id="KW-1185">Reference proteome</keyword>